<dbReference type="OrthoDB" id="9797117at2"/>
<evidence type="ECO:0008006" key="3">
    <source>
        <dbReference type="Google" id="ProtNLM"/>
    </source>
</evidence>
<dbReference type="AlphaFoldDB" id="A0A0P9ADU2"/>
<accession>A0A0P9ADU2</accession>
<proteinExistence type="predicted"/>
<dbReference type="STRING" id="36849.OXPF_28200"/>
<comment type="caution">
    <text evidence="1">The sequence shown here is derived from an EMBL/GenBank/DDBJ whole genome shotgun (WGS) entry which is preliminary data.</text>
</comment>
<dbReference type="Pfam" id="PF12953">
    <property type="entry name" value="DUF3842"/>
    <property type="match status" value="1"/>
</dbReference>
<dbReference type="EMBL" id="LKET01000039">
    <property type="protein sequence ID" value="KPU43379.1"/>
    <property type="molecule type" value="Genomic_DNA"/>
</dbReference>
<reference evidence="1 2" key="1">
    <citation type="submission" date="2015-09" db="EMBL/GenBank/DDBJ databases">
        <title>Genome sequence of Oxobacter pfennigii DSM 3222.</title>
        <authorList>
            <person name="Poehlein A."/>
            <person name="Bengelsdorf F.R."/>
            <person name="Schiel-Bengelsdorf B."/>
            <person name="Duerre P."/>
            <person name="Daniel R."/>
        </authorList>
    </citation>
    <scope>NUCLEOTIDE SEQUENCE [LARGE SCALE GENOMIC DNA]</scope>
    <source>
        <strain evidence="1 2">DSM 3222</strain>
    </source>
</reference>
<organism evidence="1 2">
    <name type="scientific">Oxobacter pfennigii</name>
    <dbReference type="NCBI Taxonomy" id="36849"/>
    <lineage>
        <taxon>Bacteria</taxon>
        <taxon>Bacillati</taxon>
        <taxon>Bacillota</taxon>
        <taxon>Clostridia</taxon>
        <taxon>Eubacteriales</taxon>
        <taxon>Clostridiaceae</taxon>
        <taxon>Oxobacter</taxon>
    </lineage>
</organism>
<evidence type="ECO:0000313" key="2">
    <source>
        <dbReference type="Proteomes" id="UP000050326"/>
    </source>
</evidence>
<dbReference type="InterPro" id="IPR024208">
    <property type="entry name" value="DUF3842"/>
</dbReference>
<dbReference type="RefSeq" id="WP_054875828.1">
    <property type="nucleotide sequence ID" value="NZ_LKET01000039.1"/>
</dbReference>
<dbReference type="Proteomes" id="UP000050326">
    <property type="component" value="Unassembled WGS sequence"/>
</dbReference>
<sequence>MRIAVIDGQGGGIGKTIVEKLRKELPEDTEIIALGTNALATAAMIKAGANEGATGENAIVYSSGKVDVIMGPIGIISANSMHGELTPMMSKSIAESTARKILLPLNKCNIEIVGVDKSEPLPHLSDKAVQIVKDFIGGYENVRS</sequence>
<protein>
    <recommendedName>
        <fullName evidence="3">DUF3842 family protein</fullName>
    </recommendedName>
</protein>
<dbReference type="PATRIC" id="fig|36849.3.peg.2982"/>
<evidence type="ECO:0000313" key="1">
    <source>
        <dbReference type="EMBL" id="KPU43379.1"/>
    </source>
</evidence>
<gene>
    <name evidence="1" type="ORF">OXPF_28200</name>
</gene>
<keyword evidence="2" id="KW-1185">Reference proteome</keyword>
<name>A0A0P9ADU2_9CLOT</name>